<feature type="transmembrane region" description="Helical" evidence="2">
    <location>
        <begin position="307"/>
        <end position="328"/>
    </location>
</feature>
<evidence type="ECO:0000313" key="4">
    <source>
        <dbReference type="Proteomes" id="UP001607302"/>
    </source>
</evidence>
<dbReference type="EMBL" id="JAUDFV010000139">
    <property type="protein sequence ID" value="KAL2724489.1"/>
    <property type="molecule type" value="Genomic_DNA"/>
</dbReference>
<dbReference type="AlphaFoldDB" id="A0ABD2AV39"/>
<feature type="compositionally biased region" description="Basic and acidic residues" evidence="1">
    <location>
        <begin position="67"/>
        <end position="84"/>
    </location>
</feature>
<feature type="region of interest" description="Disordered" evidence="1">
    <location>
        <begin position="229"/>
        <end position="251"/>
    </location>
</feature>
<proteinExistence type="predicted"/>
<gene>
    <name evidence="3" type="ORF">V1478_009002</name>
</gene>
<keyword evidence="2" id="KW-0812">Transmembrane</keyword>
<evidence type="ECO:0000256" key="2">
    <source>
        <dbReference type="SAM" id="Phobius"/>
    </source>
</evidence>
<protein>
    <submittedName>
        <fullName evidence="3">Calponin homology domain-containing protein -like</fullName>
    </submittedName>
</protein>
<name>A0ABD2AV39_VESSQ</name>
<evidence type="ECO:0000256" key="1">
    <source>
        <dbReference type="SAM" id="MobiDB-lite"/>
    </source>
</evidence>
<accession>A0ABD2AV39</accession>
<feature type="compositionally biased region" description="Basic and acidic residues" evidence="1">
    <location>
        <begin position="229"/>
        <end position="240"/>
    </location>
</feature>
<keyword evidence="2" id="KW-0472">Membrane</keyword>
<keyword evidence="2" id="KW-1133">Transmembrane helix</keyword>
<comment type="caution">
    <text evidence="3">The sequence shown here is derived from an EMBL/GenBank/DDBJ whole genome shotgun (WGS) entry which is preliminary data.</text>
</comment>
<keyword evidence="4" id="KW-1185">Reference proteome</keyword>
<sequence>MLSCPPQCPTLRRQIREEVKKSGWTDEYMRNIIDVQRVDIAEDWDRKVKPDPRTIIRRIPLGPPTRVTEEPTVEHDDRYKEKPTRKDYPDKIVQNSIRITDFKEVIDKDEIPLASLKQETIYYTEEKEIARVAPLVKRISPEVSRPGIPKERRIERPIVDRTYDEGRLDDTAAIQYRADTGAIQYRTDTGAIQYRADIEAIDDGESPRIPPDSKRIVKDQERRKIKNVDDKTKIKRRDDSPDSYYKYTPKELPTDWPQDEHAEKLLQKKKKDDRYLATGLSYFDDVCTCSLSCMIHNLKKDRFVRSILASAILFSLGIKLCSELYGWYLPNRT</sequence>
<reference evidence="3 4" key="1">
    <citation type="journal article" date="2024" name="Ann. Entomol. Soc. Am.">
        <title>Genomic analyses of the southern and eastern yellowjacket wasps (Hymenoptera: Vespidae) reveal evolutionary signatures of social life.</title>
        <authorList>
            <person name="Catto M.A."/>
            <person name="Caine P.B."/>
            <person name="Orr S.E."/>
            <person name="Hunt B.G."/>
            <person name="Goodisman M.A.D."/>
        </authorList>
    </citation>
    <scope>NUCLEOTIDE SEQUENCE [LARGE SCALE GENOMIC DNA]</scope>
    <source>
        <strain evidence="3">233</strain>
        <tissue evidence="3">Head and thorax</tissue>
    </source>
</reference>
<evidence type="ECO:0000313" key="3">
    <source>
        <dbReference type="EMBL" id="KAL2724489.1"/>
    </source>
</evidence>
<dbReference type="Proteomes" id="UP001607302">
    <property type="component" value="Unassembled WGS sequence"/>
</dbReference>
<organism evidence="3 4">
    <name type="scientific">Vespula squamosa</name>
    <name type="common">Southern yellow jacket</name>
    <name type="synonym">Wasp</name>
    <dbReference type="NCBI Taxonomy" id="30214"/>
    <lineage>
        <taxon>Eukaryota</taxon>
        <taxon>Metazoa</taxon>
        <taxon>Ecdysozoa</taxon>
        <taxon>Arthropoda</taxon>
        <taxon>Hexapoda</taxon>
        <taxon>Insecta</taxon>
        <taxon>Pterygota</taxon>
        <taxon>Neoptera</taxon>
        <taxon>Endopterygota</taxon>
        <taxon>Hymenoptera</taxon>
        <taxon>Apocrita</taxon>
        <taxon>Aculeata</taxon>
        <taxon>Vespoidea</taxon>
        <taxon>Vespidae</taxon>
        <taxon>Vespinae</taxon>
        <taxon>Vespula</taxon>
    </lineage>
</organism>
<feature type="region of interest" description="Disordered" evidence="1">
    <location>
        <begin position="62"/>
        <end position="84"/>
    </location>
</feature>